<feature type="non-terminal residue" evidence="1">
    <location>
        <position position="136"/>
    </location>
</feature>
<dbReference type="AlphaFoldDB" id="A0A653CW77"/>
<keyword evidence="2" id="KW-1185">Reference proteome</keyword>
<evidence type="ECO:0000313" key="1">
    <source>
        <dbReference type="EMBL" id="VEN51527.1"/>
    </source>
</evidence>
<sequence length="136" mass="16005">MIQCCYGMCWNRLILKLRPMSQLEYSYIRMGIIINPTLSDHFGHLLELSCVSQRGTKTTFEYSKRELTENGMHYFKHLIAKTNWESLDSMTVNEAFNYFIDTVTWCLDISCPIKTITRTVSERDSAQQDKDWISEE</sequence>
<dbReference type="EMBL" id="CAACVG010008928">
    <property type="protein sequence ID" value="VEN51527.1"/>
    <property type="molecule type" value="Genomic_DNA"/>
</dbReference>
<dbReference type="Proteomes" id="UP000410492">
    <property type="component" value="Unassembled WGS sequence"/>
</dbReference>
<name>A0A653CW77_CALMS</name>
<organism evidence="1 2">
    <name type="scientific">Callosobruchus maculatus</name>
    <name type="common">Southern cowpea weevil</name>
    <name type="synonym">Pulse bruchid</name>
    <dbReference type="NCBI Taxonomy" id="64391"/>
    <lineage>
        <taxon>Eukaryota</taxon>
        <taxon>Metazoa</taxon>
        <taxon>Ecdysozoa</taxon>
        <taxon>Arthropoda</taxon>
        <taxon>Hexapoda</taxon>
        <taxon>Insecta</taxon>
        <taxon>Pterygota</taxon>
        <taxon>Neoptera</taxon>
        <taxon>Endopterygota</taxon>
        <taxon>Coleoptera</taxon>
        <taxon>Polyphaga</taxon>
        <taxon>Cucujiformia</taxon>
        <taxon>Chrysomeloidea</taxon>
        <taxon>Chrysomelidae</taxon>
        <taxon>Bruchinae</taxon>
        <taxon>Bruchini</taxon>
        <taxon>Callosobruchus</taxon>
    </lineage>
</organism>
<protein>
    <submittedName>
        <fullName evidence="1">Uncharacterized protein</fullName>
    </submittedName>
</protein>
<reference evidence="1 2" key="1">
    <citation type="submission" date="2019-01" db="EMBL/GenBank/DDBJ databases">
        <authorList>
            <person name="Sayadi A."/>
        </authorList>
    </citation>
    <scope>NUCLEOTIDE SEQUENCE [LARGE SCALE GENOMIC DNA]</scope>
</reference>
<proteinExistence type="predicted"/>
<evidence type="ECO:0000313" key="2">
    <source>
        <dbReference type="Proteomes" id="UP000410492"/>
    </source>
</evidence>
<gene>
    <name evidence="1" type="ORF">CALMAC_LOCUS11953</name>
</gene>
<accession>A0A653CW77</accession>